<gene>
    <name evidence="5" type="ORF">Q8F55_007528</name>
</gene>
<keyword evidence="2" id="KW-0344">Guanine-nucleotide releasing factor</keyword>
<feature type="compositionally biased region" description="Polar residues" evidence="4">
    <location>
        <begin position="515"/>
        <end position="526"/>
    </location>
</feature>
<feature type="compositionally biased region" description="Basic and acidic residues" evidence="4">
    <location>
        <begin position="623"/>
        <end position="637"/>
    </location>
</feature>
<evidence type="ECO:0000313" key="5">
    <source>
        <dbReference type="EMBL" id="KAL1405850.1"/>
    </source>
</evidence>
<organism evidence="5 6">
    <name type="scientific">Vanrija albida</name>
    <dbReference type="NCBI Taxonomy" id="181172"/>
    <lineage>
        <taxon>Eukaryota</taxon>
        <taxon>Fungi</taxon>
        <taxon>Dikarya</taxon>
        <taxon>Basidiomycota</taxon>
        <taxon>Agaricomycotina</taxon>
        <taxon>Tremellomycetes</taxon>
        <taxon>Trichosporonales</taxon>
        <taxon>Trichosporonaceae</taxon>
        <taxon>Vanrija</taxon>
    </lineage>
</organism>
<feature type="compositionally biased region" description="Basic residues" evidence="4">
    <location>
        <begin position="530"/>
        <end position="542"/>
    </location>
</feature>
<dbReference type="Pfam" id="PF10165">
    <property type="entry name" value="Ric8"/>
    <property type="match status" value="1"/>
</dbReference>
<dbReference type="InterPro" id="IPR019318">
    <property type="entry name" value="Gua_nucleotide_exch_fac_Ric8"/>
</dbReference>
<reference evidence="5 6" key="1">
    <citation type="submission" date="2023-08" db="EMBL/GenBank/DDBJ databases">
        <title>Annotated Genome Sequence of Vanrija albida AlHP1.</title>
        <authorList>
            <person name="Herzog R."/>
        </authorList>
    </citation>
    <scope>NUCLEOTIDE SEQUENCE [LARGE SCALE GENOMIC DNA]</scope>
    <source>
        <strain evidence="5 6">AlHP1</strain>
    </source>
</reference>
<name>A0ABR3PTS1_9TREE</name>
<evidence type="ECO:0000256" key="2">
    <source>
        <dbReference type="ARBA" id="ARBA00022658"/>
    </source>
</evidence>
<sequence length="665" mass="71345">MQALVATDYTTIMARGGARALPALRREFARIINAPPTLLHPEDRAGFLVAILADLAPDGLWIYWPDDVHIAALTAVKVLGRNPVGSDALSTPDHIATLLHHTGISPRVTTAPRVPPFSPPATEAMRALANTLVLHPPARRRFVEIGGGPGIARALSAAEHTPANLFLLGRIGFLATVNGKAVREMVDNDLLVPKLVHHLAALPVVPANYDALSELLKFTANILRFYPQKVDGDDEPPWDAKLDPLLAPILSIVHRIPFNDLLPPLTHALHALISIPLSPELLPTWYATPGAGRQSSSQSRDKKKGSKSGSPPSGGFSDGQLSPTPSGSFLSFSGPTPTAQTIPRRLLAILNGFVDSHLPGTAAPDPELIIDEVLPPVLALAAHTATGSIEMRMFYRSSLFPRKLDRSPEAGPLEGRPGLLGTLLRLMNTTHSIHSRDTAGEFLWAVCSGDAGELCDEIGYGNAAGLLYRKGLSGPPPARVVELPDEPRPAPPRSPAPTSHSPSPSTSTSYDRHNTASSLGHNTGSSLGHERRHTAASGHSHHTVASSNSHERHPITGLDAPPDDGTSPFDGMTDEEKEREAEKMFVLFERLNRNPIIKAGAPTPDGGTKSLKEAMSDKVASGEAERWEAAEAERVRAEALAQDEADEEEAAREMEAYFKRKHPQR</sequence>
<feature type="region of interest" description="Disordered" evidence="4">
    <location>
        <begin position="288"/>
        <end position="337"/>
    </location>
</feature>
<evidence type="ECO:0000256" key="3">
    <source>
        <dbReference type="ARBA" id="ARBA00023186"/>
    </source>
</evidence>
<proteinExistence type="inferred from homology"/>
<evidence type="ECO:0000256" key="1">
    <source>
        <dbReference type="ARBA" id="ARBA00009049"/>
    </source>
</evidence>
<dbReference type="PANTHER" id="PTHR12425:SF5">
    <property type="entry name" value="SYNEMBRYN"/>
    <property type="match status" value="1"/>
</dbReference>
<evidence type="ECO:0000313" key="6">
    <source>
        <dbReference type="Proteomes" id="UP001565368"/>
    </source>
</evidence>
<dbReference type="RefSeq" id="XP_069205794.1">
    <property type="nucleotide sequence ID" value="XM_069355953.1"/>
</dbReference>
<feature type="region of interest" description="Disordered" evidence="4">
    <location>
        <begin position="477"/>
        <end position="579"/>
    </location>
</feature>
<feature type="compositionally biased region" description="Polar residues" evidence="4">
    <location>
        <begin position="320"/>
        <end position="337"/>
    </location>
</feature>
<dbReference type="GeneID" id="95988571"/>
<comment type="caution">
    <text evidence="5">The sequence shown here is derived from an EMBL/GenBank/DDBJ whole genome shotgun (WGS) entry which is preliminary data.</text>
</comment>
<keyword evidence="3" id="KW-0143">Chaperone</keyword>
<feature type="compositionally biased region" description="Low complexity" evidence="4">
    <location>
        <begin position="496"/>
        <end position="509"/>
    </location>
</feature>
<dbReference type="Proteomes" id="UP001565368">
    <property type="component" value="Unassembled WGS sequence"/>
</dbReference>
<dbReference type="EMBL" id="JBBXJM010000006">
    <property type="protein sequence ID" value="KAL1405850.1"/>
    <property type="molecule type" value="Genomic_DNA"/>
</dbReference>
<keyword evidence="6" id="KW-1185">Reference proteome</keyword>
<dbReference type="PANTHER" id="PTHR12425">
    <property type="entry name" value="SYNEMBRYN"/>
    <property type="match status" value="1"/>
</dbReference>
<evidence type="ECO:0000256" key="4">
    <source>
        <dbReference type="SAM" id="MobiDB-lite"/>
    </source>
</evidence>
<feature type="compositionally biased region" description="Low complexity" evidence="4">
    <location>
        <begin position="307"/>
        <end position="319"/>
    </location>
</feature>
<feature type="region of interest" description="Disordered" evidence="4">
    <location>
        <begin position="597"/>
        <end position="665"/>
    </location>
</feature>
<protein>
    <submittedName>
        <fullName evidence="5">Uncharacterized protein</fullName>
    </submittedName>
</protein>
<feature type="compositionally biased region" description="Acidic residues" evidence="4">
    <location>
        <begin position="641"/>
        <end position="650"/>
    </location>
</feature>
<accession>A0ABR3PTS1</accession>
<comment type="similarity">
    <text evidence="1">Belongs to the synembryn family.</text>
</comment>